<organism evidence="1 2">
    <name type="scientific">Knipowitschia caucasica</name>
    <name type="common">Caucasian dwarf goby</name>
    <name type="synonym">Pomatoschistus caucasicus</name>
    <dbReference type="NCBI Taxonomy" id="637954"/>
    <lineage>
        <taxon>Eukaryota</taxon>
        <taxon>Metazoa</taxon>
        <taxon>Chordata</taxon>
        <taxon>Craniata</taxon>
        <taxon>Vertebrata</taxon>
        <taxon>Euteleostomi</taxon>
        <taxon>Actinopterygii</taxon>
        <taxon>Neopterygii</taxon>
        <taxon>Teleostei</taxon>
        <taxon>Neoteleostei</taxon>
        <taxon>Acanthomorphata</taxon>
        <taxon>Gobiaria</taxon>
        <taxon>Gobiiformes</taxon>
        <taxon>Gobioidei</taxon>
        <taxon>Gobiidae</taxon>
        <taxon>Gobiinae</taxon>
        <taxon>Knipowitschia</taxon>
    </lineage>
</organism>
<keyword evidence="2" id="KW-1185">Reference proteome</keyword>
<gene>
    <name evidence="1" type="ORF">KC01_LOCUS15049</name>
</gene>
<evidence type="ECO:0000313" key="1">
    <source>
        <dbReference type="EMBL" id="CAL1584764.1"/>
    </source>
</evidence>
<dbReference type="EMBL" id="OZ035838">
    <property type="protein sequence ID" value="CAL1584764.1"/>
    <property type="molecule type" value="Genomic_DNA"/>
</dbReference>
<reference evidence="1 2" key="1">
    <citation type="submission" date="2024-04" db="EMBL/GenBank/DDBJ databases">
        <authorList>
            <person name="Waldvogel A.-M."/>
            <person name="Schoenle A."/>
        </authorList>
    </citation>
    <scope>NUCLEOTIDE SEQUENCE [LARGE SCALE GENOMIC DNA]</scope>
</reference>
<proteinExistence type="predicted"/>
<accession>A0AAV2KA28</accession>
<name>A0AAV2KA28_KNICA</name>
<evidence type="ECO:0000313" key="2">
    <source>
        <dbReference type="Proteomes" id="UP001497482"/>
    </source>
</evidence>
<protein>
    <submittedName>
        <fullName evidence="1">Uncharacterized protein</fullName>
    </submittedName>
</protein>
<dbReference type="Proteomes" id="UP001497482">
    <property type="component" value="Chromosome 16"/>
</dbReference>
<sequence length="68" mass="7370">MGAERRRLTTGHLSRAISVGAEARSRLSALLIVKISGNQLLLRTRSLSSELRASIGPRPGHNWIPVSP</sequence>
<dbReference type="AlphaFoldDB" id="A0AAV2KA28"/>